<protein>
    <submittedName>
        <fullName evidence="1">Uncharacterized protein</fullName>
    </submittedName>
</protein>
<keyword evidence="2" id="KW-1185">Reference proteome</keyword>
<dbReference type="InterPro" id="IPR011009">
    <property type="entry name" value="Kinase-like_dom_sf"/>
</dbReference>
<dbReference type="Gene3D" id="1.10.510.10">
    <property type="entry name" value="Transferase(Phosphotransferase) domain 1"/>
    <property type="match status" value="1"/>
</dbReference>
<sequence length="364" mass="42652">MLLQYLRQLDKMGIYHGDIKPANVFFDSYRRGFVTTDSGSLIIATGGLDKFFRSCYTEGYASKNYVQKIKAKEPLTIAELKMEDIYQYKVTINHSYMDRADSHSTSKTITKIIQLCEVHNSDMQILSAIVLTDATIILELVEFLRMLDNFPRFTGSFWGFFANCLDHSFALLQIPLANMIEKLPYDISNAEKYVSINYMFIMDEIQRIAVYTKGDSDKTNTRAQLLTYLKDHNKPHLWYTIILRLMDNIRDLHLQHKNGKQTFDLEQQIMKDFIDSLQQYDQIAEPAIREREREAMAECIVRLYSNYQLPILETQTNQHPAYNVFDMIARKTLHMLVSDVKKREKYINCIHDQINFYKADGIFK</sequence>
<comment type="caution">
    <text evidence="1">The sequence shown here is derived from an EMBL/GenBank/DDBJ whole genome shotgun (WGS) entry which is preliminary data.</text>
</comment>
<accession>A0A8J8NYU9</accession>
<dbReference type="GO" id="GO:0004672">
    <property type="term" value="F:protein kinase activity"/>
    <property type="evidence" value="ECO:0007669"/>
    <property type="project" value="InterPro"/>
</dbReference>
<dbReference type="SUPFAM" id="SSF56112">
    <property type="entry name" value="Protein kinase-like (PK-like)"/>
    <property type="match status" value="1"/>
</dbReference>
<dbReference type="AlphaFoldDB" id="A0A8J8NYU9"/>
<evidence type="ECO:0000313" key="1">
    <source>
        <dbReference type="EMBL" id="TNV82780.1"/>
    </source>
</evidence>
<name>A0A8J8NYU9_HALGN</name>
<gene>
    <name evidence="1" type="ORF">FGO68_gene3594</name>
</gene>
<dbReference type="Proteomes" id="UP000785679">
    <property type="component" value="Unassembled WGS sequence"/>
</dbReference>
<proteinExistence type="predicted"/>
<evidence type="ECO:0000313" key="2">
    <source>
        <dbReference type="Proteomes" id="UP000785679"/>
    </source>
</evidence>
<dbReference type="EMBL" id="RRYP01004545">
    <property type="protein sequence ID" value="TNV82780.1"/>
    <property type="molecule type" value="Genomic_DNA"/>
</dbReference>
<reference evidence="1" key="1">
    <citation type="submission" date="2019-06" db="EMBL/GenBank/DDBJ databases">
        <authorList>
            <person name="Zheng W."/>
        </authorList>
    </citation>
    <scope>NUCLEOTIDE SEQUENCE</scope>
    <source>
        <strain evidence="1">QDHG01</strain>
    </source>
</reference>
<organism evidence="1 2">
    <name type="scientific">Halteria grandinella</name>
    <dbReference type="NCBI Taxonomy" id="5974"/>
    <lineage>
        <taxon>Eukaryota</taxon>
        <taxon>Sar</taxon>
        <taxon>Alveolata</taxon>
        <taxon>Ciliophora</taxon>
        <taxon>Intramacronucleata</taxon>
        <taxon>Spirotrichea</taxon>
        <taxon>Stichotrichia</taxon>
        <taxon>Sporadotrichida</taxon>
        <taxon>Halteriidae</taxon>
        <taxon>Halteria</taxon>
    </lineage>
</organism>
<dbReference type="PROSITE" id="PS00108">
    <property type="entry name" value="PROTEIN_KINASE_ST"/>
    <property type="match status" value="1"/>
</dbReference>
<dbReference type="InterPro" id="IPR008271">
    <property type="entry name" value="Ser/Thr_kinase_AS"/>
</dbReference>